<dbReference type="EMBL" id="JXKH01000004">
    <property type="protein sequence ID" value="OJG18312.1"/>
    <property type="molecule type" value="Genomic_DNA"/>
</dbReference>
<dbReference type="STRING" id="214095.RU97_GL001709"/>
<proteinExistence type="predicted"/>
<dbReference type="InterPro" id="IPR052733">
    <property type="entry name" value="Chloroplast_QOR"/>
</dbReference>
<dbReference type="InterPro" id="IPR013154">
    <property type="entry name" value="ADH-like_N"/>
</dbReference>
<dbReference type="Gene3D" id="3.40.50.720">
    <property type="entry name" value="NAD(P)-binding Rossmann-like Domain"/>
    <property type="match status" value="1"/>
</dbReference>
<keyword evidence="3" id="KW-1185">Reference proteome</keyword>
<dbReference type="InterPro" id="IPR036291">
    <property type="entry name" value="NAD(P)-bd_dom_sf"/>
</dbReference>
<dbReference type="Gene3D" id="3.90.180.10">
    <property type="entry name" value="Medium-chain alcohol dehydrogenases, catalytic domain"/>
    <property type="match status" value="1"/>
</dbReference>
<reference evidence="2 3" key="1">
    <citation type="submission" date="2014-12" db="EMBL/GenBank/DDBJ databases">
        <title>Draft genome sequences of 29 type strains of Enterococci.</title>
        <authorList>
            <person name="Zhong Z."/>
            <person name="Sun Z."/>
            <person name="Liu W."/>
            <person name="Zhang W."/>
            <person name="Zhang H."/>
        </authorList>
    </citation>
    <scope>NUCLEOTIDE SEQUENCE [LARGE SCALE GENOMIC DNA]</scope>
    <source>
        <strain evidence="2 3">DSM 17029</strain>
    </source>
</reference>
<dbReference type="Pfam" id="PF08240">
    <property type="entry name" value="ADH_N"/>
    <property type="match status" value="1"/>
</dbReference>
<organism evidence="2 3">
    <name type="scientific">Enterococcus canis</name>
    <dbReference type="NCBI Taxonomy" id="214095"/>
    <lineage>
        <taxon>Bacteria</taxon>
        <taxon>Bacillati</taxon>
        <taxon>Bacillota</taxon>
        <taxon>Bacilli</taxon>
        <taxon>Lactobacillales</taxon>
        <taxon>Enterococcaceae</taxon>
        <taxon>Enterococcus</taxon>
    </lineage>
</organism>
<dbReference type="PANTHER" id="PTHR44013">
    <property type="entry name" value="ZINC-TYPE ALCOHOL DEHYDROGENASE-LIKE PROTEIN C16A3.02C"/>
    <property type="match status" value="1"/>
</dbReference>
<comment type="caution">
    <text evidence="2">The sequence shown here is derived from an EMBL/GenBank/DDBJ whole genome shotgun (WGS) entry which is preliminary data.</text>
</comment>
<dbReference type="PANTHER" id="PTHR44013:SF1">
    <property type="entry name" value="ZINC-TYPE ALCOHOL DEHYDROGENASE-LIKE PROTEIN C16A3.02C"/>
    <property type="match status" value="1"/>
</dbReference>
<dbReference type="Proteomes" id="UP000181884">
    <property type="component" value="Unassembled WGS sequence"/>
</dbReference>
<dbReference type="AlphaFoldDB" id="A0A1L8RF40"/>
<sequence length="317" mass="33870">MEAIQMKAFAIKEYGAPDVFETIEIAGAPLKDKQVRVAVKAFAINPYDTALRRGEMDGTRPIEFPYVMGSDASGVVIEVGSAVTDFKVGDEVIVHAPKGAYGEEVVVFQSKVVLKPAEVSFAEGAGLPTIGITAYNLLHHLLPVEAGTLVVQGASGGVGSSLVQLAQNDFRVLAIASSRNKDYVESLGNVEFLAYDQTEPAKVWADQGDVVIDATKGSRGIENGLAILKAGGVYVALNDLPSAAQQAAKPATYLHMGPSKEYKDREAFDYLLAQMTAGRFQVKIDRVLPFTTESVIEAHRLLEGHPPAGKLIIAREA</sequence>
<dbReference type="InterPro" id="IPR020843">
    <property type="entry name" value="ER"/>
</dbReference>
<dbReference type="GO" id="GO:0016491">
    <property type="term" value="F:oxidoreductase activity"/>
    <property type="evidence" value="ECO:0007669"/>
    <property type="project" value="InterPro"/>
</dbReference>
<evidence type="ECO:0000313" key="2">
    <source>
        <dbReference type="EMBL" id="OJG18312.1"/>
    </source>
</evidence>
<name>A0A1L8RF40_9ENTE</name>
<dbReference type="Pfam" id="PF13602">
    <property type="entry name" value="ADH_zinc_N_2"/>
    <property type="match status" value="1"/>
</dbReference>
<dbReference type="SMART" id="SM00829">
    <property type="entry name" value="PKS_ER"/>
    <property type="match status" value="1"/>
</dbReference>
<dbReference type="InterPro" id="IPR011032">
    <property type="entry name" value="GroES-like_sf"/>
</dbReference>
<evidence type="ECO:0000313" key="3">
    <source>
        <dbReference type="Proteomes" id="UP000181884"/>
    </source>
</evidence>
<protein>
    <submittedName>
        <fullName evidence="2">GroES-like protein</fullName>
    </submittedName>
</protein>
<dbReference type="SUPFAM" id="SSF50129">
    <property type="entry name" value="GroES-like"/>
    <property type="match status" value="1"/>
</dbReference>
<gene>
    <name evidence="2" type="ORF">RU97_GL001709</name>
</gene>
<evidence type="ECO:0000259" key="1">
    <source>
        <dbReference type="SMART" id="SM00829"/>
    </source>
</evidence>
<dbReference type="SUPFAM" id="SSF51735">
    <property type="entry name" value="NAD(P)-binding Rossmann-fold domains"/>
    <property type="match status" value="1"/>
</dbReference>
<dbReference type="CDD" id="cd05289">
    <property type="entry name" value="MDR_like_2"/>
    <property type="match status" value="1"/>
</dbReference>
<feature type="domain" description="Enoyl reductase (ER)" evidence="1">
    <location>
        <begin position="15"/>
        <end position="313"/>
    </location>
</feature>
<accession>A0A1L8RF40</accession>